<name>A0A1J9SG64_9PEZI</name>
<feature type="compositionally biased region" description="Basic and acidic residues" evidence="1">
    <location>
        <begin position="39"/>
        <end position="54"/>
    </location>
</feature>
<feature type="region of interest" description="Disordered" evidence="1">
    <location>
        <begin position="1"/>
        <end position="93"/>
    </location>
</feature>
<organism evidence="3 4">
    <name type="scientific">Diplodia corticola</name>
    <dbReference type="NCBI Taxonomy" id="236234"/>
    <lineage>
        <taxon>Eukaryota</taxon>
        <taxon>Fungi</taxon>
        <taxon>Dikarya</taxon>
        <taxon>Ascomycota</taxon>
        <taxon>Pezizomycotina</taxon>
        <taxon>Dothideomycetes</taxon>
        <taxon>Dothideomycetes incertae sedis</taxon>
        <taxon>Botryosphaeriales</taxon>
        <taxon>Botryosphaeriaceae</taxon>
        <taxon>Diplodia</taxon>
    </lineage>
</organism>
<accession>A0A1J9SG64</accession>
<feature type="compositionally biased region" description="Polar residues" evidence="1">
    <location>
        <begin position="67"/>
        <end position="93"/>
    </location>
</feature>
<dbReference type="STRING" id="236234.A0A1J9SG64"/>
<proteinExistence type="predicted"/>
<dbReference type="Gene3D" id="1.20.58.340">
    <property type="entry name" value="Magnesium transport protein CorA, transmembrane region"/>
    <property type="match status" value="1"/>
</dbReference>
<dbReference type="GeneID" id="31015925"/>
<dbReference type="Proteomes" id="UP000183809">
    <property type="component" value="Unassembled WGS sequence"/>
</dbReference>
<evidence type="ECO:0000256" key="2">
    <source>
        <dbReference type="SAM" id="Phobius"/>
    </source>
</evidence>
<feature type="transmembrane region" description="Helical" evidence="2">
    <location>
        <begin position="1402"/>
        <end position="1423"/>
    </location>
</feature>
<keyword evidence="2" id="KW-0472">Membrane</keyword>
<evidence type="ECO:0000256" key="1">
    <source>
        <dbReference type="SAM" id="MobiDB-lite"/>
    </source>
</evidence>
<feature type="compositionally biased region" description="Polar residues" evidence="1">
    <location>
        <begin position="1126"/>
        <end position="1143"/>
    </location>
</feature>
<feature type="region of interest" description="Disordered" evidence="1">
    <location>
        <begin position="1092"/>
        <end position="1145"/>
    </location>
</feature>
<feature type="transmembrane region" description="Helical" evidence="2">
    <location>
        <begin position="1375"/>
        <end position="1395"/>
    </location>
</feature>
<comment type="caution">
    <text evidence="3">The sequence shown here is derived from an EMBL/GenBank/DDBJ whole genome shotgun (WGS) entry which is preliminary data.</text>
</comment>
<dbReference type="EMBL" id="MNUE01000004">
    <property type="protein sequence ID" value="OJD38573.1"/>
    <property type="molecule type" value="Genomic_DNA"/>
</dbReference>
<dbReference type="GO" id="GO:0016020">
    <property type="term" value="C:membrane"/>
    <property type="evidence" value="ECO:0007669"/>
    <property type="project" value="InterPro"/>
</dbReference>
<gene>
    <name evidence="3" type="ORF">BKCO1_4000233</name>
</gene>
<feature type="compositionally biased region" description="Polar residues" evidence="1">
    <location>
        <begin position="1093"/>
        <end position="1118"/>
    </location>
</feature>
<dbReference type="OrthoDB" id="5361176at2759"/>
<evidence type="ECO:0000313" key="3">
    <source>
        <dbReference type="EMBL" id="OJD38573.1"/>
    </source>
</evidence>
<keyword evidence="2" id="KW-0812">Transmembrane</keyword>
<keyword evidence="2" id="KW-1133">Transmembrane helix</keyword>
<dbReference type="GO" id="GO:0046873">
    <property type="term" value="F:metal ion transmembrane transporter activity"/>
    <property type="evidence" value="ECO:0007669"/>
    <property type="project" value="InterPro"/>
</dbReference>
<dbReference type="RefSeq" id="XP_020134184.1">
    <property type="nucleotide sequence ID" value="XM_020275664.1"/>
</dbReference>
<sequence length="1477" mass="168542">MSAPSPGPDAEAQPESAPQHLHGHESQNPPMEAPAADSKPPEAPKEDDGREEFIRNLGTWIPDNRRTSLPKNPKANSNGIRNRETYSSFGDSGTTASVSAHGHLLQICRYFGVGRSGFFCVDQRDISTPWYSSSRLRDLLAKAQDSAVAFGIDWKGAFGDKWDFHKALPHLEFVDDRWPRFTSFTCDAPDTSCQAINQKETASGKQSSIHGLSRDFSLSVQYFCSDGTIFQRSTLKRENKTDEDLDLTCLELETGLLIRNLDFTERLRFNDKSAFFHRSNQFRIENDSLTVSRKIPKNRFEEMGIKSADKHKDVVLTIKAYVNGKFQAFCLDKDGQAPTISFSEAIQAQVKKFGVLDVLLTYSLRLKKINENKSADWDAMAKMCQDESYEKIIFSSHEHLDFLIRRNLEHILSVCSIPVASPTPESGDCKHEDSPIALTCGDISGHRVGTSASFYAIQFLQSMIEHLKSMQTLYAKHLKNRIINTYKRHLKWVSESTDPGPEGEQLAFSAHYWANGKRIEDTSYLPEPSLVDTPLQVLKFYGLSYSSEHARTRLWNRIVAWLQDLDQKDERKKYAFARMTSTEKEKFHLVDHVRIWQALSRIDSLGFDDNKVNMIKGRFDEGTVRKRILKRFITENPMSNRRMIATSRTRSETRFLLHSKDTALFYAIDSGIFYRKEKNPDEKNDGWKGIMDEWRNTIECQVEHQETQALEWRKPLWYAMSVILASKKRQINKTLSAGQLFGTATENLFDMSSPSGLFPGFLTESKEPMHFRNETYRDTYWQTTFEIPYILWKYGKTRLEAAGDRPLGNEAKSTGVNPSSITSGFMAKKLQFANMNKLVDPKGLVEISDDWLQPGPEALEFRPQSECRNGMSRDEYGAFIRKLDDFPTSADIVAYAAWESYHGKKRGKANSFTDATGEKALVADVPQGNEESKRERLKKPLLCNEKLLKLLEQPRDVLSSKKRLIWLPEADKETALICCLASPTAERNDLSEFFDRHALYDKYFSDETSAALNEWKTELHLSFYRLAEFTKLADFRQKEGIPKFSYVVPRPPKSQQGPAGVTGIVRATMGFRFVGDFFDRYWTCHFLEYAPGNPSSKPNSNDNFGRSKRQPTQTQGHTADSRSQPDPDTEQNTASSSTLQTGASKLEERMSSLRITAIKDTPTGKEKHPWQRRKVLELLLLDMILDEIKTETEKIFVWARDSVLRSPGDGEGDESPYSGENARKSVLGKFEHGDNRYSYEMAVSDLSNPLSEALDSTYQFLKLSESESYFNLISRWRLFENILETLGDDLDGNLDRISEWSNREVDREPESPRWTRNDERNFRNTIHKVRFQNQRKVRDLERLKVKIKAFRDSLTGRLGSIRDDKSFRGSENMSLFTYVTVVFLPLGFATGIFSMSGAPERLTLGFMVATAIISLLITVFALANAELLDDTIVEPLTKLLSSSWTEGTIPLQIHRETWKINLPETSKFYGPLVGFDE</sequence>
<keyword evidence="4" id="KW-1185">Reference proteome</keyword>
<dbReference type="InterPro" id="IPR002523">
    <property type="entry name" value="MgTranspt_CorA/ZnTranspt_ZntB"/>
</dbReference>
<protein>
    <submittedName>
        <fullName evidence="3">Mg2+ transporter zinc transport protein</fullName>
    </submittedName>
</protein>
<dbReference type="Pfam" id="PF01544">
    <property type="entry name" value="CorA"/>
    <property type="match status" value="1"/>
</dbReference>
<evidence type="ECO:0000313" key="4">
    <source>
        <dbReference type="Proteomes" id="UP000183809"/>
    </source>
</evidence>
<reference evidence="3 4" key="1">
    <citation type="submission" date="2016-10" db="EMBL/GenBank/DDBJ databases">
        <title>Proteomics and genomics reveal pathogen-plant mechanisms compatible with a hemibiotrophic lifestyle of Diplodia corticola.</title>
        <authorList>
            <person name="Fernandes I."/>
            <person name="De Jonge R."/>
            <person name="Van De Peer Y."/>
            <person name="Devreese B."/>
            <person name="Alves A."/>
            <person name="Esteves A.C."/>
        </authorList>
    </citation>
    <scope>NUCLEOTIDE SEQUENCE [LARGE SCALE GENOMIC DNA]</scope>
    <source>
        <strain evidence="3 4">CBS 112549</strain>
    </source>
</reference>